<dbReference type="PANTHER" id="PTHR40465">
    <property type="entry name" value="CHROMOSOME 1, WHOLE GENOME SHOTGUN SEQUENCE"/>
    <property type="match status" value="1"/>
</dbReference>
<reference evidence="3 4" key="1">
    <citation type="submission" date="2022-09" db="EMBL/GenBank/DDBJ databases">
        <authorList>
            <person name="Palmer J.M."/>
        </authorList>
    </citation>
    <scope>NUCLEOTIDE SEQUENCE [LARGE SCALE GENOMIC DNA]</scope>
    <source>
        <strain evidence="3 4">DSM 7382</strain>
    </source>
</reference>
<organism evidence="3 4">
    <name type="scientific">Cerrena zonata</name>
    <dbReference type="NCBI Taxonomy" id="2478898"/>
    <lineage>
        <taxon>Eukaryota</taxon>
        <taxon>Fungi</taxon>
        <taxon>Dikarya</taxon>
        <taxon>Basidiomycota</taxon>
        <taxon>Agaricomycotina</taxon>
        <taxon>Agaricomycetes</taxon>
        <taxon>Polyporales</taxon>
        <taxon>Cerrenaceae</taxon>
        <taxon>Cerrena</taxon>
    </lineage>
</organism>
<comment type="caution">
    <text evidence="3">The sequence shown here is derived from an EMBL/GenBank/DDBJ whole genome shotgun (WGS) entry which is preliminary data.</text>
</comment>
<evidence type="ECO:0000259" key="2">
    <source>
        <dbReference type="Pfam" id="PF20152"/>
    </source>
</evidence>
<dbReference type="AlphaFoldDB" id="A0AAW0GJ38"/>
<evidence type="ECO:0000313" key="4">
    <source>
        <dbReference type="Proteomes" id="UP001385951"/>
    </source>
</evidence>
<gene>
    <name evidence="3" type="ORF">QCA50_007726</name>
</gene>
<feature type="transmembrane region" description="Helical" evidence="1">
    <location>
        <begin position="49"/>
        <end position="74"/>
    </location>
</feature>
<dbReference type="InterPro" id="IPR045339">
    <property type="entry name" value="DUF6534"/>
</dbReference>
<feature type="domain" description="DUF6534" evidence="2">
    <location>
        <begin position="187"/>
        <end position="270"/>
    </location>
</feature>
<feature type="transmembrane region" description="Helical" evidence="1">
    <location>
        <begin position="179"/>
        <end position="201"/>
    </location>
</feature>
<sequence length="337" mass="37813">MTSFLPSISYFLAPFLQAIAVGGILYGTSLLQVYYYLINCDREPTWTKLFVALVFIIETISTALSFVALNAYTIKVMENPSSLLILDWHVLRQFTPLRSQHRSNSSDKVINRHMPVHKCQDNRSFAQLLYWSNVDIHEKQISDWTGRDPVGFAFAQHQICSAGTWISIRFDHRTKVATLVAMTSAPIADAITALSVATTLYRSLPKIRRMRQIITYLLVMTINTGFILVAVGLCTLITFLKMSESITWAGTLLLSGKLYANSLFAMLNGRLALRSRLNNPIVRSDDLMLPSISRAQSAIQKPVHVHISREVYSTDVINIEAEPIQFKGVDTPEGSVV</sequence>
<evidence type="ECO:0000313" key="3">
    <source>
        <dbReference type="EMBL" id="KAK7689035.1"/>
    </source>
</evidence>
<dbReference type="EMBL" id="JASBNA010000009">
    <property type="protein sequence ID" value="KAK7689035.1"/>
    <property type="molecule type" value="Genomic_DNA"/>
</dbReference>
<keyword evidence="1" id="KW-0472">Membrane</keyword>
<dbReference type="Proteomes" id="UP001385951">
    <property type="component" value="Unassembled WGS sequence"/>
</dbReference>
<protein>
    <recommendedName>
        <fullName evidence="2">DUF6534 domain-containing protein</fullName>
    </recommendedName>
</protein>
<dbReference type="PANTHER" id="PTHR40465:SF1">
    <property type="entry name" value="DUF6534 DOMAIN-CONTAINING PROTEIN"/>
    <property type="match status" value="1"/>
</dbReference>
<feature type="transmembrane region" description="Helical" evidence="1">
    <location>
        <begin position="213"/>
        <end position="240"/>
    </location>
</feature>
<feature type="transmembrane region" description="Helical" evidence="1">
    <location>
        <begin position="246"/>
        <end position="267"/>
    </location>
</feature>
<feature type="transmembrane region" description="Helical" evidence="1">
    <location>
        <begin position="12"/>
        <end position="37"/>
    </location>
</feature>
<evidence type="ECO:0000256" key="1">
    <source>
        <dbReference type="SAM" id="Phobius"/>
    </source>
</evidence>
<name>A0AAW0GJ38_9APHY</name>
<proteinExistence type="predicted"/>
<keyword evidence="4" id="KW-1185">Reference proteome</keyword>
<keyword evidence="1" id="KW-1133">Transmembrane helix</keyword>
<accession>A0AAW0GJ38</accession>
<dbReference type="Pfam" id="PF20152">
    <property type="entry name" value="DUF6534"/>
    <property type="match status" value="1"/>
</dbReference>
<keyword evidence="1" id="KW-0812">Transmembrane</keyword>